<protein>
    <submittedName>
        <fullName evidence="2">Uncharacterized protein</fullName>
    </submittedName>
</protein>
<dbReference type="Pfam" id="PF07396">
    <property type="entry name" value="Porin_O_P"/>
    <property type="match status" value="1"/>
</dbReference>
<name>A0ABR6VDN6_9PSED</name>
<evidence type="ECO:0000256" key="1">
    <source>
        <dbReference type="SAM" id="SignalP"/>
    </source>
</evidence>
<evidence type="ECO:0000313" key="2">
    <source>
        <dbReference type="EMBL" id="MBC3478027.1"/>
    </source>
</evidence>
<dbReference type="EMBL" id="JABWRS010000019">
    <property type="protein sequence ID" value="MBC3478027.1"/>
    <property type="molecule type" value="Genomic_DNA"/>
</dbReference>
<keyword evidence="1" id="KW-0732">Signal</keyword>
<feature type="chain" id="PRO_5046225447" evidence="1">
    <location>
        <begin position="28"/>
        <end position="393"/>
    </location>
</feature>
<feature type="signal peptide" evidence="1">
    <location>
        <begin position="1"/>
        <end position="27"/>
    </location>
</feature>
<comment type="caution">
    <text evidence="2">The sequence shown here is derived from an EMBL/GenBank/DDBJ whole genome shotgun (WGS) entry which is preliminary data.</text>
</comment>
<sequence length="393" mass="43346">MYLCAKRKLIGLALLPTLMFMDSTAYAIAVTDNLDIGGAVRARGDFDPDENISEFSLDNVMLTATYTSDSWIGAAKYRFYGGDYPFKASTNKLGDVSFPEYAWVGYKFDEDHQVHVGLNKIPFGLQQYFGSMFFETLGNVIGLEDIQDLGIKYIQQTGDWNLQAGYYISPADQGKGTSRGGRTWSPSVAAADDYVVNGSNNKERDIVAARLVRNFKLGNWQSEIGGSVLTSSLENRDTNDKGRRNAAAIHYKGKNGPWGVQLQAARQIMNPKNPGTDKLVSFGALDGTFNVASKGDLYVADLSYDIAEKLGWCTNIKVYGNYSLFDKDESTFKDSQRFILGTSFSVGSIFIAVEWLNGKNDPYVGASSYTQSAGAGGTNQWENQLYTNIGYYF</sequence>
<dbReference type="SUPFAM" id="SSF56935">
    <property type="entry name" value="Porins"/>
    <property type="match status" value="1"/>
</dbReference>
<keyword evidence="3" id="KW-1185">Reference proteome</keyword>
<accession>A0ABR6VDN6</accession>
<dbReference type="InterPro" id="IPR010870">
    <property type="entry name" value="Porin_O/P"/>
</dbReference>
<evidence type="ECO:0000313" key="3">
    <source>
        <dbReference type="Proteomes" id="UP000628086"/>
    </source>
</evidence>
<dbReference type="RefSeq" id="WP_186598995.1">
    <property type="nucleotide sequence ID" value="NZ_JABWRS010000019.1"/>
</dbReference>
<dbReference type="Proteomes" id="UP000628086">
    <property type="component" value="Unassembled WGS sequence"/>
</dbReference>
<gene>
    <name evidence="2" type="ORF">HU747_20785</name>
</gene>
<reference evidence="2 3" key="1">
    <citation type="journal article" date="2020" name="Microorganisms">
        <title>Reliable Identification of Environmental Pseudomonas Isolates Using the rpoD Gene.</title>
        <authorList>
            <consortium name="The Broad Institute Genome Sequencing Platform"/>
            <person name="Girard L."/>
            <person name="Lood C."/>
            <person name="Rokni-Zadeh H."/>
            <person name="van Noort V."/>
            <person name="Lavigne R."/>
            <person name="De Mot R."/>
        </authorList>
    </citation>
    <scope>NUCLEOTIDE SEQUENCE [LARGE SCALE GENOMIC DNA]</scope>
    <source>
        <strain evidence="2 3">RW7P2</strain>
    </source>
</reference>
<organism evidence="2 3">
    <name type="scientific">Pseudomonas taiwanensis</name>
    <dbReference type="NCBI Taxonomy" id="470150"/>
    <lineage>
        <taxon>Bacteria</taxon>
        <taxon>Pseudomonadati</taxon>
        <taxon>Pseudomonadota</taxon>
        <taxon>Gammaproteobacteria</taxon>
        <taxon>Pseudomonadales</taxon>
        <taxon>Pseudomonadaceae</taxon>
        <taxon>Pseudomonas</taxon>
    </lineage>
</organism>
<proteinExistence type="predicted"/>